<dbReference type="Proteomes" id="UP001529369">
    <property type="component" value="Unassembled WGS sequence"/>
</dbReference>
<protein>
    <recommendedName>
        <fullName evidence="3">Asp/Glu/hydantoin racemase</fullName>
    </recommendedName>
</protein>
<dbReference type="RefSeq" id="WP_290319581.1">
    <property type="nucleotide sequence ID" value="NZ_JAUFPN010000194.1"/>
</dbReference>
<keyword evidence="2" id="KW-1185">Reference proteome</keyword>
<dbReference type="Gene3D" id="3.40.50.12500">
    <property type="match status" value="1"/>
</dbReference>
<organism evidence="1 2">
    <name type="scientific">Paeniroseomonas aquatica</name>
    <dbReference type="NCBI Taxonomy" id="373043"/>
    <lineage>
        <taxon>Bacteria</taxon>
        <taxon>Pseudomonadati</taxon>
        <taxon>Pseudomonadota</taxon>
        <taxon>Alphaproteobacteria</taxon>
        <taxon>Acetobacterales</taxon>
        <taxon>Acetobacteraceae</taxon>
        <taxon>Paeniroseomonas</taxon>
    </lineage>
</organism>
<evidence type="ECO:0000313" key="2">
    <source>
        <dbReference type="Proteomes" id="UP001529369"/>
    </source>
</evidence>
<name>A0ABT8ADC3_9PROT</name>
<reference evidence="2" key="1">
    <citation type="journal article" date="2019" name="Int. J. Syst. Evol. Microbiol.">
        <title>The Global Catalogue of Microorganisms (GCM) 10K type strain sequencing project: providing services to taxonomists for standard genome sequencing and annotation.</title>
        <authorList>
            <consortium name="The Broad Institute Genomics Platform"/>
            <consortium name="The Broad Institute Genome Sequencing Center for Infectious Disease"/>
            <person name="Wu L."/>
            <person name="Ma J."/>
        </authorList>
    </citation>
    <scope>NUCLEOTIDE SEQUENCE [LARGE SCALE GENOMIC DNA]</scope>
    <source>
        <strain evidence="2">CECT 7131</strain>
    </source>
</reference>
<accession>A0ABT8ADC3</accession>
<comment type="caution">
    <text evidence="1">The sequence shown here is derived from an EMBL/GenBank/DDBJ whole genome shotgun (WGS) entry which is preliminary data.</text>
</comment>
<dbReference type="InterPro" id="IPR026286">
    <property type="entry name" value="MaiA/AMDase"/>
</dbReference>
<dbReference type="PANTHER" id="PTHR40267">
    <property type="entry name" value="BLR3294 PROTEIN"/>
    <property type="match status" value="1"/>
</dbReference>
<sequence length="241" mass="24201">MTAPSKPRRVIGTILPSSNRTVERALAAIMPAFPQVDSCVARIPYWGQGLGQPADGYDLPSYREAARLLGHAGAEVVCWNGSKGAALGLATDRALAAVMAEAAGCPATTTALATATLLARLGIRRIGILAQGSAADAAAHGRGFAVETIATRGLGIGDNRAAGAVPPGRLAALVRILAPGAEAVLIWSTNLPGWLAVPAMEAELGIPVLDSASVGVWACLAGLGLDPGPAAACGRIFTVAG</sequence>
<dbReference type="EMBL" id="JAUFPN010000194">
    <property type="protein sequence ID" value="MDN3567538.1"/>
    <property type="molecule type" value="Genomic_DNA"/>
</dbReference>
<dbReference type="PANTHER" id="PTHR40267:SF1">
    <property type="entry name" value="BLR3294 PROTEIN"/>
    <property type="match status" value="1"/>
</dbReference>
<dbReference type="InterPro" id="IPR053714">
    <property type="entry name" value="Iso_Racemase_Enz_sf"/>
</dbReference>
<dbReference type="Pfam" id="PF17645">
    <property type="entry name" value="Amdase"/>
    <property type="match status" value="1"/>
</dbReference>
<evidence type="ECO:0008006" key="3">
    <source>
        <dbReference type="Google" id="ProtNLM"/>
    </source>
</evidence>
<evidence type="ECO:0000313" key="1">
    <source>
        <dbReference type="EMBL" id="MDN3567538.1"/>
    </source>
</evidence>
<proteinExistence type="predicted"/>
<gene>
    <name evidence="1" type="ORF">QWZ14_24430</name>
</gene>